<accession>U7UCX4</accession>
<feature type="coiled-coil region" evidence="1">
    <location>
        <begin position="64"/>
        <end position="91"/>
    </location>
</feature>
<dbReference type="Pfam" id="PF04977">
    <property type="entry name" value="DivIC"/>
    <property type="match status" value="1"/>
</dbReference>
<keyword evidence="4" id="KW-1185">Reference proteome</keyword>
<keyword evidence="2" id="KW-0472">Membrane</keyword>
<dbReference type="InterPro" id="IPR007060">
    <property type="entry name" value="FtsL/DivIC"/>
</dbReference>
<keyword evidence="2" id="KW-0812">Transmembrane</keyword>
<dbReference type="eggNOG" id="COG4839">
    <property type="taxonomic scope" value="Bacteria"/>
</dbReference>
<evidence type="ECO:0000256" key="1">
    <source>
        <dbReference type="SAM" id="Coils"/>
    </source>
</evidence>
<name>U7UCX4_9FIRM</name>
<evidence type="ECO:0000256" key="2">
    <source>
        <dbReference type="SAM" id="Phobius"/>
    </source>
</evidence>
<keyword evidence="3" id="KW-0132">Cell division</keyword>
<feature type="transmembrane region" description="Helical" evidence="2">
    <location>
        <begin position="32"/>
        <end position="53"/>
    </location>
</feature>
<dbReference type="Proteomes" id="UP000017090">
    <property type="component" value="Unassembled WGS sequence"/>
</dbReference>
<keyword evidence="3" id="KW-0131">Cell cycle</keyword>
<gene>
    <name evidence="3" type="primary">ftsL</name>
    <name evidence="3" type="ORF">HMPREF1250_1701</name>
</gene>
<organism evidence="3 4">
    <name type="scientific">Megasphaera vaginalis</name>
    <name type="common">ex Srinivasan et al. 2021</name>
    <dbReference type="NCBI Taxonomy" id="1111454"/>
    <lineage>
        <taxon>Bacteria</taxon>
        <taxon>Bacillati</taxon>
        <taxon>Bacillota</taxon>
        <taxon>Negativicutes</taxon>
        <taxon>Veillonellales</taxon>
        <taxon>Veillonellaceae</taxon>
        <taxon>Megasphaera</taxon>
    </lineage>
</organism>
<keyword evidence="2" id="KW-1133">Transmembrane helix</keyword>
<evidence type="ECO:0000313" key="4">
    <source>
        <dbReference type="Proteomes" id="UP000017090"/>
    </source>
</evidence>
<dbReference type="OrthoDB" id="1625341at2"/>
<reference evidence="3 4" key="1">
    <citation type="submission" date="2013-09" db="EMBL/GenBank/DDBJ databases">
        <authorList>
            <person name="Durkin A.S."/>
            <person name="Haft D.R."/>
            <person name="McCorrison J."/>
            <person name="Torralba M."/>
            <person name="Gillis M."/>
            <person name="Haft D.H."/>
            <person name="Methe B."/>
            <person name="Sutton G."/>
            <person name="Nelson K.E."/>
        </authorList>
    </citation>
    <scope>NUCLEOTIDE SEQUENCE [LARGE SCALE GENOMIC DNA]</scope>
    <source>
        <strain evidence="3 4">BV3C16-1</strain>
    </source>
</reference>
<dbReference type="STRING" id="1111454.HMPREF1250_1701"/>
<dbReference type="PATRIC" id="fig|1111454.3.peg.1991"/>
<dbReference type="EMBL" id="AWXA01000053">
    <property type="protein sequence ID" value="ERT57146.1"/>
    <property type="molecule type" value="Genomic_DNA"/>
</dbReference>
<sequence>MLARKAGYIPYEENRGLPSSRRVAERKHFSRVIAQTLFIVFLCAFFLLLNVALAKARIDYGYTLMQEKRQIQKLQQENDDLKVDIARMESPERIYKIATGDLGMVVPSAVLYSQNRRQTDNTAATI</sequence>
<evidence type="ECO:0000313" key="3">
    <source>
        <dbReference type="EMBL" id="ERT57146.1"/>
    </source>
</evidence>
<comment type="caution">
    <text evidence="3">The sequence shown here is derived from an EMBL/GenBank/DDBJ whole genome shotgun (WGS) entry which is preliminary data.</text>
</comment>
<protein>
    <submittedName>
        <fullName evidence="3">Cell division protein FtsL</fullName>
    </submittedName>
</protein>
<dbReference type="GO" id="GO:0051301">
    <property type="term" value="P:cell division"/>
    <property type="evidence" value="ECO:0007669"/>
    <property type="project" value="UniProtKB-KW"/>
</dbReference>
<dbReference type="AlphaFoldDB" id="U7UCX4"/>
<keyword evidence="1" id="KW-0175">Coiled coil</keyword>
<proteinExistence type="predicted"/>